<dbReference type="InterPro" id="IPR005184">
    <property type="entry name" value="DUF306_Meta_HslJ"/>
</dbReference>
<dbReference type="Pfam" id="PF03724">
    <property type="entry name" value="META"/>
    <property type="match status" value="1"/>
</dbReference>
<evidence type="ECO:0000313" key="2">
    <source>
        <dbReference type="EMBL" id="MBD1548828.1"/>
    </source>
</evidence>
<gene>
    <name evidence="2" type="ORF">HK439_21400</name>
</gene>
<dbReference type="Gene3D" id="2.40.128.270">
    <property type="match status" value="1"/>
</dbReference>
<reference evidence="2" key="1">
    <citation type="submission" date="2020-05" db="EMBL/GenBank/DDBJ databases">
        <title>Identification of trans-AT polyketide cluster in two marine bacteria, producers of a novel glutaramide-containing polyketide sesbanimide D and analogs.</title>
        <authorList>
            <person name="Kacar D."/>
            <person name="Rodriguez P."/>
            <person name="Canedo L."/>
            <person name="Gonzalez E."/>
            <person name="Galan B."/>
            <person name="De La Calle F."/>
            <person name="Garcia J.L."/>
        </authorList>
    </citation>
    <scope>NUCLEOTIDE SEQUENCE</scope>
    <source>
        <strain evidence="2">PHM038</strain>
    </source>
</reference>
<dbReference type="PANTHER" id="PTHR35535:SF1">
    <property type="entry name" value="HEAT SHOCK PROTEIN HSLJ"/>
    <property type="match status" value="1"/>
</dbReference>
<dbReference type="InterPro" id="IPR053147">
    <property type="entry name" value="Hsp_HslJ-like"/>
</dbReference>
<evidence type="ECO:0000259" key="1">
    <source>
        <dbReference type="Pfam" id="PF03724"/>
    </source>
</evidence>
<dbReference type="AlphaFoldDB" id="A0A926S6R7"/>
<dbReference type="Proteomes" id="UP000598467">
    <property type="component" value="Unassembled WGS sequence"/>
</dbReference>
<evidence type="ECO:0000313" key="3">
    <source>
        <dbReference type="Proteomes" id="UP000598467"/>
    </source>
</evidence>
<dbReference type="EMBL" id="JABFCZ010000026">
    <property type="protein sequence ID" value="MBD1548828.1"/>
    <property type="molecule type" value="Genomic_DNA"/>
</dbReference>
<proteinExistence type="predicted"/>
<dbReference type="InterPro" id="IPR038670">
    <property type="entry name" value="HslJ-like_sf"/>
</dbReference>
<feature type="domain" description="DUF306" evidence="1">
    <location>
        <begin position="40"/>
        <end position="142"/>
    </location>
</feature>
<name>A0A926S6R7_9HYPH</name>
<dbReference type="PANTHER" id="PTHR35535">
    <property type="entry name" value="HEAT SHOCK PROTEIN HSLJ"/>
    <property type="match status" value="1"/>
</dbReference>
<dbReference type="RefSeq" id="WP_190293512.1">
    <property type="nucleotide sequence ID" value="NZ_JABFCZ010000026.1"/>
</dbReference>
<organism evidence="2 3">
    <name type="scientific">Roseibium aggregatum</name>
    <dbReference type="NCBI Taxonomy" id="187304"/>
    <lineage>
        <taxon>Bacteria</taxon>
        <taxon>Pseudomonadati</taxon>
        <taxon>Pseudomonadota</taxon>
        <taxon>Alphaproteobacteria</taxon>
        <taxon>Hyphomicrobiales</taxon>
        <taxon>Stappiaceae</taxon>
        <taxon>Roseibium</taxon>
    </lineage>
</organism>
<sequence>MRIVRERWKAVCGGIALCAALVSGQADRAAGQDVPAGLVAVWRVEAISGEPVDPGIGASLEFEGSGTVDGSGGCNSLFGPYSNEDGFRIGPLAVTRKACPPNVLTQEQALLKAISAVRDFRLDSDNQLLVLMNGTGDEVVRLSAGK</sequence>
<protein>
    <submittedName>
        <fullName evidence="2">META domain-containing protein</fullName>
    </submittedName>
</protein>
<comment type="caution">
    <text evidence="2">The sequence shown here is derived from an EMBL/GenBank/DDBJ whole genome shotgun (WGS) entry which is preliminary data.</text>
</comment>
<accession>A0A926S6R7</accession>